<dbReference type="InterPro" id="IPR055066">
    <property type="entry name" value="AASDHPPT_N"/>
</dbReference>
<keyword evidence="2 5" id="KW-0808">Transferase</keyword>
<dbReference type="PANTHER" id="PTHR12215:SF10">
    <property type="entry name" value="L-AMINOADIPATE-SEMIALDEHYDE DEHYDROGENASE-PHOSPHOPANTETHEINYL TRANSFERASE"/>
    <property type="match status" value="1"/>
</dbReference>
<dbReference type="InterPro" id="IPR008278">
    <property type="entry name" value="4-PPantetheinyl_Trfase_dom"/>
</dbReference>
<evidence type="ECO:0000256" key="1">
    <source>
        <dbReference type="ARBA" id="ARBA00010990"/>
    </source>
</evidence>
<dbReference type="PANTHER" id="PTHR12215">
    <property type="entry name" value="PHOSPHOPANTETHEINE TRANSFERASE"/>
    <property type="match status" value="1"/>
</dbReference>
<dbReference type="Gene3D" id="3.90.470.20">
    <property type="entry name" value="4'-phosphopantetheinyl transferase domain"/>
    <property type="match status" value="2"/>
</dbReference>
<accession>A0A158KBY3</accession>
<dbReference type="Pfam" id="PF01648">
    <property type="entry name" value="ACPS"/>
    <property type="match status" value="1"/>
</dbReference>
<dbReference type="EMBL" id="FCON02000079">
    <property type="protein sequence ID" value="SAL78652.1"/>
    <property type="molecule type" value="Genomic_DNA"/>
</dbReference>
<evidence type="ECO:0000313" key="6">
    <source>
        <dbReference type="Proteomes" id="UP000054770"/>
    </source>
</evidence>
<evidence type="ECO:0000313" key="5">
    <source>
        <dbReference type="EMBL" id="SAL78652.1"/>
    </source>
</evidence>
<dbReference type="GO" id="GO:0008897">
    <property type="term" value="F:holo-[acyl-carrier-protein] synthase activity"/>
    <property type="evidence" value="ECO:0007669"/>
    <property type="project" value="InterPro"/>
</dbReference>
<evidence type="ECO:0000259" key="4">
    <source>
        <dbReference type="Pfam" id="PF22624"/>
    </source>
</evidence>
<dbReference type="InterPro" id="IPR037143">
    <property type="entry name" value="4-PPantetheinyl_Trfase_dom_sf"/>
</dbReference>
<comment type="similarity">
    <text evidence="1">Belongs to the P-Pant transferase superfamily. Gsp/Sfp/HetI/AcpT family.</text>
</comment>
<dbReference type="SUPFAM" id="SSF56214">
    <property type="entry name" value="4'-phosphopantetheinyl transferase"/>
    <property type="match status" value="2"/>
</dbReference>
<gene>
    <name evidence="5" type="ORF">AWB68_05470</name>
</gene>
<comment type="caution">
    <text evidence="5">The sequence shown here is derived from an EMBL/GenBank/DDBJ whole genome shotgun (WGS) entry which is preliminary data.</text>
</comment>
<feature type="domain" description="4'-phosphopantetheinyl transferase N-terminal" evidence="4">
    <location>
        <begin position="38"/>
        <end position="114"/>
    </location>
</feature>
<dbReference type="OrthoDB" id="9808281at2"/>
<evidence type="ECO:0000259" key="3">
    <source>
        <dbReference type="Pfam" id="PF01648"/>
    </source>
</evidence>
<dbReference type="GO" id="GO:0019878">
    <property type="term" value="P:lysine biosynthetic process via aminoadipic acid"/>
    <property type="evidence" value="ECO:0007669"/>
    <property type="project" value="TreeGrafter"/>
</dbReference>
<dbReference type="Proteomes" id="UP000054770">
    <property type="component" value="Unassembled WGS sequence"/>
</dbReference>
<name>A0A158KBY3_9BURK</name>
<dbReference type="InterPro" id="IPR050559">
    <property type="entry name" value="P-Pant_transferase_sf"/>
</dbReference>
<evidence type="ECO:0000256" key="2">
    <source>
        <dbReference type="ARBA" id="ARBA00022679"/>
    </source>
</evidence>
<dbReference type="AlphaFoldDB" id="A0A158KBY3"/>
<dbReference type="GO" id="GO:0000287">
    <property type="term" value="F:magnesium ion binding"/>
    <property type="evidence" value="ECO:0007669"/>
    <property type="project" value="InterPro"/>
</dbReference>
<dbReference type="Pfam" id="PF22624">
    <property type="entry name" value="AASDHPPT_N"/>
    <property type="match status" value="1"/>
</dbReference>
<protein>
    <submittedName>
        <fullName evidence="5">4'-phosphopantetheinyl transferase</fullName>
    </submittedName>
</protein>
<dbReference type="RefSeq" id="WP_160110072.1">
    <property type="nucleotide sequence ID" value="NZ_FCON02000079.1"/>
</dbReference>
<keyword evidence="6" id="KW-1185">Reference proteome</keyword>
<organism evidence="5 6">
    <name type="scientific">Caballeronia choica</name>
    <dbReference type="NCBI Taxonomy" id="326476"/>
    <lineage>
        <taxon>Bacteria</taxon>
        <taxon>Pseudomonadati</taxon>
        <taxon>Pseudomonadota</taxon>
        <taxon>Betaproteobacteria</taxon>
        <taxon>Burkholderiales</taxon>
        <taxon>Burkholderiaceae</taxon>
        <taxon>Caballeronia</taxon>
    </lineage>
</organism>
<feature type="domain" description="4'-phosphopantetheinyl transferase" evidence="3">
    <location>
        <begin position="120"/>
        <end position="227"/>
    </location>
</feature>
<reference evidence="5" key="1">
    <citation type="submission" date="2016-01" db="EMBL/GenBank/DDBJ databases">
        <authorList>
            <person name="Peeters C."/>
        </authorList>
    </citation>
    <scope>NUCLEOTIDE SEQUENCE [LARGE SCALE GENOMIC DNA]</scope>
    <source>
        <strain evidence="5">LMG 22940</strain>
    </source>
</reference>
<sequence length="239" mass="25910">MNDSAARLAALGRWPADVEVWQVRVSTDLDVMLQQQGFLDAAELQRANAFRRTEDRARFMTARYALRVLLGARVGVAPQALRFASTGNGKPTLECRPDLSFNVSHSGAFALIAVSAARLVGVDIERADAAFNWHTIADLVCTDDERREIEHLPAWEQALPFLRCWTAKEALLKALGIGIGSELRAVTVRPFAEGAQRPTAAPGSAAADAAALSFQWLHETNEYVACVAYGDEGSSASAR</sequence>
<dbReference type="GO" id="GO:0005829">
    <property type="term" value="C:cytosol"/>
    <property type="evidence" value="ECO:0007669"/>
    <property type="project" value="TreeGrafter"/>
</dbReference>
<proteinExistence type="inferred from homology"/>